<gene>
    <name evidence="2" type="ORF">ADL15_39775</name>
</gene>
<reference evidence="2 3" key="1">
    <citation type="submission" date="2015-10" db="EMBL/GenBank/DDBJ databases">
        <authorList>
            <person name="Gilbert D.G."/>
        </authorList>
    </citation>
    <scope>NUCLEOTIDE SEQUENCE [LARGE SCALE GENOMIC DNA]</scope>
    <source>
        <strain evidence="2 3">NRRL B-16712</strain>
    </source>
</reference>
<dbReference type="Proteomes" id="UP000053244">
    <property type="component" value="Unassembled WGS sequence"/>
</dbReference>
<name>A0A101JFL4_9ACTN</name>
<dbReference type="RefSeq" id="WP_067702958.1">
    <property type="nucleotide sequence ID" value="NZ_LLZH01000310.1"/>
</dbReference>
<dbReference type="OrthoDB" id="3295730at2"/>
<accession>A0A101JFL4</accession>
<dbReference type="AlphaFoldDB" id="A0A101JFL4"/>
<dbReference type="SUPFAM" id="SSF82607">
    <property type="entry name" value="YbaB-like"/>
    <property type="match status" value="2"/>
</dbReference>
<proteinExistence type="predicted"/>
<dbReference type="Pfam" id="PF02575">
    <property type="entry name" value="YbaB_DNA_bd"/>
    <property type="match status" value="2"/>
</dbReference>
<dbReference type="InterPro" id="IPR036894">
    <property type="entry name" value="YbaB-like_sf"/>
</dbReference>
<comment type="caution">
    <text evidence="2">The sequence shown here is derived from an EMBL/GenBank/DDBJ whole genome shotgun (WGS) entry which is preliminary data.</text>
</comment>
<dbReference type="EMBL" id="LLZH01000310">
    <property type="protein sequence ID" value="KUL25847.1"/>
    <property type="molecule type" value="Genomic_DNA"/>
</dbReference>
<dbReference type="GO" id="GO:0003677">
    <property type="term" value="F:DNA binding"/>
    <property type="evidence" value="ECO:0007669"/>
    <property type="project" value="InterPro"/>
</dbReference>
<keyword evidence="3" id="KW-1185">Reference proteome</keyword>
<evidence type="ECO:0008006" key="4">
    <source>
        <dbReference type="Google" id="ProtNLM"/>
    </source>
</evidence>
<protein>
    <recommendedName>
        <fullName evidence="4">YbaB/EbfC DNA-binding family protein</fullName>
    </recommendedName>
</protein>
<evidence type="ECO:0000313" key="2">
    <source>
        <dbReference type="EMBL" id="KUL25847.1"/>
    </source>
</evidence>
<evidence type="ECO:0000256" key="1">
    <source>
        <dbReference type="SAM" id="MobiDB-lite"/>
    </source>
</evidence>
<dbReference type="InterPro" id="IPR004401">
    <property type="entry name" value="YbaB/EbfC"/>
</dbReference>
<feature type="region of interest" description="Disordered" evidence="1">
    <location>
        <begin position="91"/>
        <end position="116"/>
    </location>
</feature>
<dbReference type="Gene3D" id="3.30.1310.10">
    <property type="entry name" value="Nucleoid-associated protein YbaB-like domain"/>
    <property type="match status" value="2"/>
</dbReference>
<sequence>MSYGRADDLRQLTEEGEGLLRSAHVAARAAATPGVDESGAVTVTVDTEGRVVAVTVVPEWRNRLDAEGLSVAVVAAVQDALLRRLGAWGQSYSEEQGPDPGQKSAPPAGDPGADRSAVAQHIGFDPDGLQQRLHEIASGQMPERHRVAALTRLLEIVEAIERGIDEVSSGLQATLGATHTGHSPHREVTVTMTGGGELTGVRFDRAWLRRAHDANIGRQVAAAFRAAYDEVAAHGVDQLVANSSLGEARRALQDPFELARSMRIIR</sequence>
<organism evidence="2 3">
    <name type="scientific">Actinoplanes awajinensis subsp. mycoplanecinus</name>
    <dbReference type="NCBI Taxonomy" id="135947"/>
    <lineage>
        <taxon>Bacteria</taxon>
        <taxon>Bacillati</taxon>
        <taxon>Actinomycetota</taxon>
        <taxon>Actinomycetes</taxon>
        <taxon>Micromonosporales</taxon>
        <taxon>Micromonosporaceae</taxon>
        <taxon>Actinoplanes</taxon>
    </lineage>
</organism>
<evidence type="ECO:0000313" key="3">
    <source>
        <dbReference type="Proteomes" id="UP000053244"/>
    </source>
</evidence>